<evidence type="ECO:0000313" key="3">
    <source>
        <dbReference type="Proteomes" id="UP001642540"/>
    </source>
</evidence>
<reference evidence="2 3" key="1">
    <citation type="submission" date="2024-08" db="EMBL/GenBank/DDBJ databases">
        <authorList>
            <person name="Cucini C."/>
            <person name="Frati F."/>
        </authorList>
    </citation>
    <scope>NUCLEOTIDE SEQUENCE [LARGE SCALE GENOMIC DNA]</scope>
</reference>
<keyword evidence="3" id="KW-1185">Reference proteome</keyword>
<feature type="compositionally biased region" description="Pro residues" evidence="1">
    <location>
        <begin position="1524"/>
        <end position="1536"/>
    </location>
</feature>
<feature type="compositionally biased region" description="Pro residues" evidence="1">
    <location>
        <begin position="1435"/>
        <end position="1454"/>
    </location>
</feature>
<name>A0ABP1PM28_9HEXA</name>
<organism evidence="2 3">
    <name type="scientific">Orchesella dallaii</name>
    <dbReference type="NCBI Taxonomy" id="48710"/>
    <lineage>
        <taxon>Eukaryota</taxon>
        <taxon>Metazoa</taxon>
        <taxon>Ecdysozoa</taxon>
        <taxon>Arthropoda</taxon>
        <taxon>Hexapoda</taxon>
        <taxon>Collembola</taxon>
        <taxon>Entomobryomorpha</taxon>
        <taxon>Entomobryoidea</taxon>
        <taxon>Orchesellidae</taxon>
        <taxon>Orchesellinae</taxon>
        <taxon>Orchesella</taxon>
    </lineage>
</organism>
<feature type="compositionally biased region" description="Low complexity" evidence="1">
    <location>
        <begin position="1305"/>
        <end position="1315"/>
    </location>
</feature>
<feature type="compositionally biased region" description="Basic and acidic residues" evidence="1">
    <location>
        <begin position="1028"/>
        <end position="1046"/>
    </location>
</feature>
<feature type="region of interest" description="Disordered" evidence="1">
    <location>
        <begin position="835"/>
        <end position="1131"/>
    </location>
</feature>
<feature type="compositionally biased region" description="Basic and acidic residues" evidence="1">
    <location>
        <begin position="1068"/>
        <end position="1093"/>
    </location>
</feature>
<feature type="compositionally biased region" description="Polar residues" evidence="1">
    <location>
        <begin position="880"/>
        <end position="905"/>
    </location>
</feature>
<feature type="region of interest" description="Disordered" evidence="1">
    <location>
        <begin position="615"/>
        <end position="639"/>
    </location>
</feature>
<feature type="compositionally biased region" description="Basic and acidic residues" evidence="1">
    <location>
        <begin position="919"/>
        <end position="931"/>
    </location>
</feature>
<feature type="compositionally biased region" description="Polar residues" evidence="1">
    <location>
        <begin position="971"/>
        <end position="987"/>
    </location>
</feature>
<feature type="compositionally biased region" description="Basic and acidic residues" evidence="1">
    <location>
        <begin position="468"/>
        <end position="481"/>
    </location>
</feature>
<feature type="compositionally biased region" description="Polar residues" evidence="1">
    <location>
        <begin position="843"/>
        <end position="868"/>
    </location>
</feature>
<feature type="compositionally biased region" description="Polar residues" evidence="1">
    <location>
        <begin position="1455"/>
        <end position="1465"/>
    </location>
</feature>
<feature type="compositionally biased region" description="Basic and acidic residues" evidence="1">
    <location>
        <begin position="686"/>
        <end position="699"/>
    </location>
</feature>
<dbReference type="Proteomes" id="UP001642540">
    <property type="component" value="Unassembled WGS sequence"/>
</dbReference>
<protein>
    <recommendedName>
        <fullName evidence="4">LisH domain-containing protein</fullName>
    </recommendedName>
</protein>
<feature type="region of interest" description="Disordered" evidence="1">
    <location>
        <begin position="1241"/>
        <end position="1269"/>
    </location>
</feature>
<feature type="compositionally biased region" description="Polar residues" evidence="1">
    <location>
        <begin position="1473"/>
        <end position="1484"/>
    </location>
</feature>
<feature type="region of interest" description="Disordered" evidence="1">
    <location>
        <begin position="666"/>
        <end position="710"/>
    </location>
</feature>
<evidence type="ECO:0000313" key="2">
    <source>
        <dbReference type="EMBL" id="CAL8069902.1"/>
    </source>
</evidence>
<feature type="compositionally biased region" description="Low complexity" evidence="1">
    <location>
        <begin position="1047"/>
        <end position="1065"/>
    </location>
</feature>
<feature type="compositionally biased region" description="Polar residues" evidence="1">
    <location>
        <begin position="1000"/>
        <end position="1012"/>
    </location>
</feature>
<feature type="compositionally biased region" description="Low complexity" evidence="1">
    <location>
        <begin position="322"/>
        <end position="337"/>
    </location>
</feature>
<feature type="region of interest" description="Disordered" evidence="1">
    <location>
        <begin position="288"/>
        <end position="380"/>
    </location>
</feature>
<feature type="compositionally biased region" description="Polar residues" evidence="1">
    <location>
        <begin position="338"/>
        <end position="360"/>
    </location>
</feature>
<sequence length="1702" mass="186636">MDPFLPGEIPLMVLRYLAANKCETAALALIEEMPLLKGHINPKPPHVSNSDYMKYLGRSSVSVNVGLKDVLTDYGNSKILVEEILENENTILPNVPSDSLLNKVKTLQDLMKKPTTSSVNTSRVANSPKNLSSTAVKVDGFTNTEEFYECPRCLVNQSNQKVRTDSTSQTEEAKVVQFGLQDEIPVIFCRTLLNDDDLQQKIAQTINEHLEDPQGAGNDVVQKISSKTENEIDKFLVDLLQGIKDDGNEAEGDVSIQILDTNRISTYAEVDSNLSAIFGEDEMLFGTEAAGSNSQPSAERGTKKLLPSTSADHDSSIKDVTSDTPSMSVTASSSCTSPNTEPGSSSSCDSNKPQSSSSDLKTPKQHRRGSSVKRITPTPLTSANINPVFNTSVVIEKQSVDVREKSAECSVVTVNSDIPPWQKLKRKPIAPKIPGMGPPIITENFTVVRTEGRKPYYPKPLSVTNDSESDRREKSRERTKEPVSIQATSSKKRKTHPSKLTPEKAKNTCAMKTKTPLPSSSTVEIEPNVKPSDENDGMPLINENSQNDVTPMQPPPPRELGSSSDLKTISPCALHRLIASANKLCSTTAPIHFHKRKSYSTPRKRKHVRSLSFATPPSLKAVTPHSGPANDASKKRKADDEWYAAELKSKKRLNWPESEKKKALSVVVPPLRSSERPVSGKQESTITKDHTTAAEEGLKESLNSEDTVSKKSNMSTILEESVVEPPQSITYVTLPSSHIDSSLPFHYVQLGDDTQSLYPIHFTSFTHGPSGMNPASTAAPFTVVQSLSEPNPAFQTMSFHAQSSNQLLPLVSSQAPELPSEHYNAQSIPPHIQTAAPHPVQASKPQSTISSKPYTPSIFSPVQPTEPRQPSRHIIPPVSSLASHPQNPSGQAPTTEQPPLVQNITPEMPQPNPSVNKQTHSDTQKSSDPKKPGRRKSRNRSAELPVPNDGETVPPLPPSQSDSTKRVLNPSEVSTNNNELDSQANPDSTRRSRRRCKSGDMNTTLSENTSPSCLVEQETSRRTRKSARISEIKKQPESKATVEKPARVSSGSRSSRSKSQNIDSSTVEQKDTQELEVHKKDGNKKEKGKEKSKGAQKKAKPKLTMNVLELFGDSPCRKKSAKSSNRRSPDAVAAQMVAAEAVPLGSPRRSPRKHRMIKKQREEDSPFHKQLSYFGSLPSNENTENSCKSLSVLPPQENTVFNIVPAPLGFPEPTPIKNFLETGFLNISNIGFNSPLITPLKSNPPPSLNDTHFTLPPTPRAVVDQDSNSNSTHSLRLIFDGLYPANLLTSTPLKFGLPKTPGRESSSSNSRSPPSKTEGDLPPSHGESAQPPLNPPSPVEPPQRPLLPHSRVEIPQRPLHPPRLVEHLPRPLLPPSQVEIPKRAPPPLSQMEPPQRPPPPPSRMELPQHPQLPKSQMEPAQNPQLPQSQVEPPRRPPPPPLGQVEPPQRPPLSPPYNQQQKTANDLATKGVIANNTALDLSSPRNVEKSDGELSSSDDDDDKAKTDSTKLTSRSRKQVQKVIPLQPPPPTGTPPPHRSSNMIPRSYSSTTQVVHPVQKQHQRSISHSQSIPGIPHISQMDGLGRFRVAGKEKILTFSEHETLVCLVEMRNTGKPPEIIKENAPTVHQPAAVADLPKAGAEVSEVSGTACYKYYLIFFRSFVENNTTISVTLQENHPFKILQHRKLVDLLKLVKKKHNPDSQK</sequence>
<evidence type="ECO:0000256" key="1">
    <source>
        <dbReference type="SAM" id="MobiDB-lite"/>
    </source>
</evidence>
<proteinExistence type="predicted"/>
<feature type="region of interest" description="Disordered" evidence="1">
    <location>
        <begin position="454"/>
        <end position="564"/>
    </location>
</feature>
<feature type="compositionally biased region" description="Basic and acidic residues" evidence="1">
    <location>
        <begin position="311"/>
        <end position="321"/>
    </location>
</feature>
<feature type="compositionally biased region" description="Pro residues" evidence="1">
    <location>
        <begin position="1383"/>
        <end position="1402"/>
    </location>
</feature>
<gene>
    <name evidence="2" type="ORF">ODALV1_LOCUS984</name>
</gene>
<feature type="region of interest" description="Disordered" evidence="1">
    <location>
        <begin position="1290"/>
        <end position="1552"/>
    </location>
</feature>
<feature type="compositionally biased region" description="Pro residues" evidence="1">
    <location>
        <begin position="1332"/>
        <end position="1345"/>
    </location>
</feature>
<dbReference type="EMBL" id="CAXLJM020000004">
    <property type="protein sequence ID" value="CAL8069902.1"/>
    <property type="molecule type" value="Genomic_DNA"/>
</dbReference>
<accession>A0ABP1PM28</accession>
<feature type="compositionally biased region" description="Polar residues" evidence="1">
    <location>
        <begin position="1537"/>
        <end position="1552"/>
    </location>
</feature>
<comment type="caution">
    <text evidence="2">The sequence shown here is derived from an EMBL/GenBank/DDBJ whole genome shotgun (WGS) entry which is preliminary data.</text>
</comment>
<evidence type="ECO:0008006" key="4">
    <source>
        <dbReference type="Google" id="ProtNLM"/>
    </source>
</evidence>